<dbReference type="PANTHER" id="PTHR15696">
    <property type="entry name" value="SMG-7 SUPPRESSOR WITH MORPHOLOGICAL EFFECT ON GENITALIA PROTEIN 7"/>
    <property type="match status" value="1"/>
</dbReference>
<accession>C6HPP2</accession>
<dbReference type="GO" id="GO:0000184">
    <property type="term" value="P:nuclear-transcribed mRNA catabolic process, nonsense-mediated decay"/>
    <property type="evidence" value="ECO:0007669"/>
    <property type="project" value="TreeGrafter"/>
</dbReference>
<dbReference type="OrthoDB" id="4180531at2759"/>
<dbReference type="HOGENOM" id="CLU_010014_2_1_1"/>
<evidence type="ECO:0000313" key="3">
    <source>
        <dbReference type="Proteomes" id="UP000002624"/>
    </source>
</evidence>
<name>C6HPP2_AJECH</name>
<feature type="region of interest" description="Disordered" evidence="1">
    <location>
        <begin position="806"/>
        <end position="835"/>
    </location>
</feature>
<organism evidence="2 3">
    <name type="scientific">Ajellomyces capsulatus (strain H143)</name>
    <name type="common">Darling's disease fungus</name>
    <name type="synonym">Histoplasma capsulatum</name>
    <dbReference type="NCBI Taxonomy" id="544712"/>
    <lineage>
        <taxon>Eukaryota</taxon>
        <taxon>Fungi</taxon>
        <taxon>Dikarya</taxon>
        <taxon>Ascomycota</taxon>
        <taxon>Pezizomycotina</taxon>
        <taxon>Eurotiomycetes</taxon>
        <taxon>Eurotiomycetidae</taxon>
        <taxon>Onygenales</taxon>
        <taxon>Ajellomycetaceae</taxon>
        <taxon>Histoplasma</taxon>
    </lineage>
</organism>
<dbReference type="OMA" id="MWRYGVH"/>
<dbReference type="InterPro" id="IPR011990">
    <property type="entry name" value="TPR-like_helical_dom_sf"/>
</dbReference>
<dbReference type="EMBL" id="GG692434">
    <property type="protein sequence ID" value="EER37503.1"/>
    <property type="molecule type" value="Genomic_DNA"/>
</dbReference>
<dbReference type="GO" id="GO:0005697">
    <property type="term" value="C:telomerase holoenzyme complex"/>
    <property type="evidence" value="ECO:0007669"/>
    <property type="project" value="TreeGrafter"/>
</dbReference>
<evidence type="ECO:0000313" key="2">
    <source>
        <dbReference type="EMBL" id="EER37503.1"/>
    </source>
</evidence>
<dbReference type="InterPro" id="IPR045153">
    <property type="entry name" value="Est1/Ebs1-like"/>
</dbReference>
<feature type="compositionally biased region" description="Basic and acidic residues" evidence="1">
    <location>
        <begin position="108"/>
        <end position="117"/>
    </location>
</feature>
<sequence length="835" mass="94893">MPNLDVSYNELLVIREEKVGTLLVAKRFRLTNLDMKKLRDGDGKVFGSGVRKWFALHSGNFLVQGVGDTSPEIVFPTNTISNFHIRQQYSPESESNCILRFHPTQPPAERRNLDDIHGAPGRSNPPDTAATETKSRKRSAAAADCDVPQRSGGAVLPTSYSHGNAADPNQPDAGCRPQTRNNDQCILDFTIFDPDAPVTFPSDYYKIIDKESIDQKTPQEDKKVTQKLFPAGWQPGGSISNEMKESLLVKSASRGINADPEPPQFTTMIRERRINETPQPNKLLSESAKLYEAISGIELTCAVEAAKIQALEKLTAQQWNNLIMWHQHLIHLHHDLYVCTQYPTTCGDLFKLPVAHKMPPRMLHRGIYAFLEVMKSRLPDSRNYMIQFLQHVYDLTQVLLESAPRFKNMWLECLGDLAAYRMSLESTFSEERITRATQSTNWYYAAADENYGKGSLYHRLGNLVANNLGRKFFLYSRSLISTERCEKSKSGVENTFVMALQSINSCGPIDPGIPSWFVSAHALLLRGDSISKFIAYSREFCALLRRRIAQNFKLNGAGMYLGVPNIAAMLQYGEEEGILRNMFIDSHKLSSEAKLQRAMQYWAKHSTDPPRNTPEDEIPSPTATFSTPLEKLSYSSYLTFFTLSTVLSHTHIDEIMPFVHIFLAFIWSLALVPDAMICVEREIPWRKITKFLNSLDQDHASILRLESTNFPIYDRTLFSQIPDDFSIRGQIWSQGIYPDNFFLNPLPKDERGFDTKSSKDTRNERCLWYGYRLASCERWIQLFTDEKTGDRDFRLTSLAEHLEATAKHPGVFKPTQGAIPSRSGRSQPARKRKDR</sequence>
<protein>
    <recommendedName>
        <fullName evidence="4">DNA/RNA-binding domain-containing protein</fullName>
    </recommendedName>
</protein>
<dbReference type="VEuPathDB" id="FungiDB:HCDG_08173"/>
<reference evidence="3" key="1">
    <citation type="submission" date="2009-05" db="EMBL/GenBank/DDBJ databases">
        <title>The genome sequence of Ajellomyces capsulatus strain H143.</title>
        <authorList>
            <person name="Champion M."/>
            <person name="Cuomo C.A."/>
            <person name="Ma L.-J."/>
            <person name="Henn M.R."/>
            <person name="Sil A."/>
            <person name="Goldman B."/>
            <person name="Young S.K."/>
            <person name="Kodira C.D."/>
            <person name="Zeng Q."/>
            <person name="Koehrsen M."/>
            <person name="Alvarado L."/>
            <person name="Berlin A.M."/>
            <person name="Borenstein D."/>
            <person name="Chen Z."/>
            <person name="Engels R."/>
            <person name="Freedman E."/>
            <person name="Gellesch M."/>
            <person name="Goldberg J."/>
            <person name="Griggs A."/>
            <person name="Gujja S."/>
            <person name="Heiman D.I."/>
            <person name="Hepburn T.A."/>
            <person name="Howarth C."/>
            <person name="Jen D."/>
            <person name="Larson L."/>
            <person name="Lewis B."/>
            <person name="Mehta T."/>
            <person name="Park D."/>
            <person name="Pearson M."/>
            <person name="Roberts A."/>
            <person name="Saif S."/>
            <person name="Shea T.D."/>
            <person name="Shenoy N."/>
            <person name="Sisk P."/>
            <person name="Stolte C."/>
            <person name="Sykes S."/>
            <person name="Walk T."/>
            <person name="White J."/>
            <person name="Yandava C."/>
            <person name="Klein B."/>
            <person name="McEwen J.G."/>
            <person name="Puccia R."/>
            <person name="Goldman G.H."/>
            <person name="Felipe M.S."/>
            <person name="Nino-Vega G."/>
            <person name="San-Blas G."/>
            <person name="Taylor J.W."/>
            <person name="Mendoza L."/>
            <person name="Galagan J.E."/>
            <person name="Nusbaum C."/>
            <person name="Birren B.W."/>
        </authorList>
    </citation>
    <scope>NUCLEOTIDE SEQUENCE [LARGE SCALE GENOMIC DNA]</scope>
    <source>
        <strain evidence="3">H143</strain>
    </source>
</reference>
<evidence type="ECO:0008006" key="4">
    <source>
        <dbReference type="Google" id="ProtNLM"/>
    </source>
</evidence>
<dbReference type="AlphaFoldDB" id="C6HPP2"/>
<dbReference type="GO" id="GO:0042162">
    <property type="term" value="F:telomeric DNA binding"/>
    <property type="evidence" value="ECO:0007669"/>
    <property type="project" value="TreeGrafter"/>
</dbReference>
<dbReference type="PANTHER" id="PTHR15696:SF0">
    <property type="entry name" value="TELOMERASE-BINDING PROTEIN EST1A"/>
    <property type="match status" value="1"/>
</dbReference>
<dbReference type="Proteomes" id="UP000002624">
    <property type="component" value="Unassembled WGS sequence"/>
</dbReference>
<feature type="region of interest" description="Disordered" evidence="1">
    <location>
        <begin position="98"/>
        <end position="178"/>
    </location>
</feature>
<dbReference type="Gene3D" id="1.25.40.10">
    <property type="entry name" value="Tetratricopeptide repeat domain"/>
    <property type="match status" value="1"/>
</dbReference>
<evidence type="ECO:0000256" key="1">
    <source>
        <dbReference type="SAM" id="MobiDB-lite"/>
    </source>
</evidence>
<gene>
    <name evidence="2" type="ORF">HCDG_08173</name>
</gene>
<dbReference type="GO" id="GO:0070034">
    <property type="term" value="F:telomerase RNA binding"/>
    <property type="evidence" value="ECO:0007669"/>
    <property type="project" value="TreeGrafter"/>
</dbReference>
<dbReference type="SUPFAM" id="SSF48452">
    <property type="entry name" value="TPR-like"/>
    <property type="match status" value="1"/>
</dbReference>
<proteinExistence type="predicted"/>